<dbReference type="InterPro" id="IPR050090">
    <property type="entry name" value="Tyrosine_recombinase_XerCD"/>
</dbReference>
<evidence type="ECO:0000313" key="7">
    <source>
        <dbReference type="Proteomes" id="UP000533533"/>
    </source>
</evidence>
<organism evidence="6 7">
    <name type="scientific">Paraburkholderia silvatlantica</name>
    <dbReference type="NCBI Taxonomy" id="321895"/>
    <lineage>
        <taxon>Bacteria</taxon>
        <taxon>Pseudomonadati</taxon>
        <taxon>Pseudomonadota</taxon>
        <taxon>Betaproteobacteria</taxon>
        <taxon>Burkholderiales</taxon>
        <taxon>Burkholderiaceae</taxon>
        <taxon>Paraburkholderia</taxon>
    </lineage>
</organism>
<evidence type="ECO:0000256" key="1">
    <source>
        <dbReference type="ARBA" id="ARBA00008857"/>
    </source>
</evidence>
<dbReference type="Gene3D" id="1.10.443.10">
    <property type="entry name" value="Intergrase catalytic core"/>
    <property type="match status" value="1"/>
</dbReference>
<evidence type="ECO:0000313" key="6">
    <source>
        <dbReference type="EMBL" id="MBB2928343.1"/>
    </source>
</evidence>
<reference evidence="6 7" key="1">
    <citation type="submission" date="2020-08" db="EMBL/GenBank/DDBJ databases">
        <title>Genomic Encyclopedia of Type Strains, Phase IV (KMG-V): Genome sequencing to study the core and pangenomes of soil and plant-associated prokaryotes.</title>
        <authorList>
            <person name="Whitman W."/>
        </authorList>
    </citation>
    <scope>NUCLEOTIDE SEQUENCE [LARGE SCALE GENOMIC DNA]</scope>
    <source>
        <strain evidence="6 7">SRMrh-85</strain>
    </source>
</reference>
<dbReference type="PANTHER" id="PTHR30349">
    <property type="entry name" value="PHAGE INTEGRASE-RELATED"/>
    <property type="match status" value="1"/>
</dbReference>
<evidence type="ECO:0000256" key="4">
    <source>
        <dbReference type="ARBA" id="ARBA00023172"/>
    </source>
</evidence>
<comment type="similarity">
    <text evidence="1">Belongs to the 'phage' integrase family.</text>
</comment>
<keyword evidence="3" id="KW-0238">DNA-binding</keyword>
<dbReference type="PANTHER" id="PTHR30349:SF41">
    <property type="entry name" value="INTEGRASE_RECOMBINASE PROTEIN MJ0367-RELATED"/>
    <property type="match status" value="1"/>
</dbReference>
<proteinExistence type="inferred from homology"/>
<evidence type="ECO:0000256" key="3">
    <source>
        <dbReference type="ARBA" id="ARBA00023125"/>
    </source>
</evidence>
<dbReference type="InterPro" id="IPR013762">
    <property type="entry name" value="Integrase-like_cat_sf"/>
</dbReference>
<dbReference type="Proteomes" id="UP000533533">
    <property type="component" value="Unassembled WGS sequence"/>
</dbReference>
<sequence>MGTITQRARKDGSIGYTAQIRLKEGGRVVFTEAQTFDRRQAAQSWLDKRERELAQPGARESAKQEDPLLADVIDRYIRESKRAIGRTKEQVLRTIKESAIGEMRCSQLRSQSYVSFAQGLKVLPQTAENYMSHLSAVVTVARPAWGYPLEEKELTDARTVLKKLGATGKSAQRDRRPTLTELDRILTHFTEIRHRRPRSAPMCALTAFAIFSTRRLEEMLRIEWKDLDEAGSRIMVRDLKHPGQKIGNDVWCDLVPEALRIIKAQPRTDDRIFPYGNDAVGMAFTRACQFLTIDDLHLHDMRHEGASRLFEMGWNIPHVATVTGHRSWASLKRYTHLRQTGDKFAGWKWLDIVAPPQAQS</sequence>
<keyword evidence="7" id="KW-1185">Reference proteome</keyword>
<accession>A0ABR6FLN7</accession>
<dbReference type="Pfam" id="PF00589">
    <property type="entry name" value="Phage_integrase"/>
    <property type="match status" value="1"/>
</dbReference>
<comment type="caution">
    <text evidence="6">The sequence shown here is derived from an EMBL/GenBank/DDBJ whole genome shotgun (WGS) entry which is preliminary data.</text>
</comment>
<evidence type="ECO:0000256" key="2">
    <source>
        <dbReference type="ARBA" id="ARBA00022908"/>
    </source>
</evidence>
<keyword evidence="4" id="KW-0233">DNA recombination</keyword>
<dbReference type="InterPro" id="IPR011010">
    <property type="entry name" value="DNA_brk_join_enz"/>
</dbReference>
<dbReference type="SUPFAM" id="SSF56349">
    <property type="entry name" value="DNA breaking-rejoining enzymes"/>
    <property type="match status" value="1"/>
</dbReference>
<dbReference type="EMBL" id="JACHVZ010000007">
    <property type="protein sequence ID" value="MBB2928343.1"/>
    <property type="molecule type" value="Genomic_DNA"/>
</dbReference>
<gene>
    <name evidence="6" type="ORF">FHX59_002765</name>
</gene>
<evidence type="ECO:0000259" key="5">
    <source>
        <dbReference type="PROSITE" id="PS51898"/>
    </source>
</evidence>
<dbReference type="PROSITE" id="PS51898">
    <property type="entry name" value="TYR_RECOMBINASE"/>
    <property type="match status" value="1"/>
</dbReference>
<protein>
    <submittedName>
        <fullName evidence="6">Integrase</fullName>
    </submittedName>
</protein>
<feature type="domain" description="Tyr recombinase" evidence="5">
    <location>
        <begin position="172"/>
        <end position="348"/>
    </location>
</feature>
<dbReference type="RefSeq" id="WP_110384535.1">
    <property type="nucleotide sequence ID" value="NZ_JACHVZ010000007.1"/>
</dbReference>
<keyword evidence="2" id="KW-0229">DNA integration</keyword>
<dbReference type="InterPro" id="IPR002104">
    <property type="entry name" value="Integrase_catalytic"/>
</dbReference>
<name>A0ABR6FLN7_9BURK</name>